<dbReference type="RefSeq" id="WP_217174830.1">
    <property type="nucleotide sequence ID" value="NZ_JAFMOW010000067.1"/>
</dbReference>
<dbReference type="NCBIfam" id="TIGR01437">
    <property type="entry name" value="selA_rel"/>
    <property type="match status" value="1"/>
</dbReference>
<evidence type="ECO:0000256" key="2">
    <source>
        <dbReference type="ARBA" id="ARBA00022898"/>
    </source>
</evidence>
<comment type="caution">
    <text evidence="3">The sequence shown here is derived from an EMBL/GenBank/DDBJ whole genome shotgun (WGS) entry which is preliminary data.</text>
</comment>
<evidence type="ECO:0000256" key="1">
    <source>
        <dbReference type="ARBA" id="ARBA00001933"/>
    </source>
</evidence>
<dbReference type="InterPro" id="IPR006337">
    <property type="entry name" value="DgaE-like"/>
</dbReference>
<keyword evidence="3" id="KW-0456">Lyase</keyword>
<dbReference type="Proteomes" id="UP000734343">
    <property type="component" value="Unassembled WGS sequence"/>
</dbReference>
<proteinExistence type="predicted"/>
<keyword evidence="4" id="KW-1185">Reference proteome</keyword>
<keyword evidence="2" id="KW-0663">Pyridoxal phosphate</keyword>
<dbReference type="GO" id="GO:0016829">
    <property type="term" value="F:lyase activity"/>
    <property type="evidence" value="ECO:0007669"/>
    <property type="project" value="UniProtKB-KW"/>
</dbReference>
<organism evidence="3 4">
    <name type="scientific">Rahnella bonaserana</name>
    <dbReference type="NCBI Taxonomy" id="2816248"/>
    <lineage>
        <taxon>Bacteria</taxon>
        <taxon>Pseudomonadati</taxon>
        <taxon>Pseudomonadota</taxon>
        <taxon>Gammaproteobacteria</taxon>
        <taxon>Enterobacterales</taxon>
        <taxon>Yersiniaceae</taxon>
        <taxon>Rahnella</taxon>
    </lineage>
</organism>
<comment type="cofactor">
    <cofactor evidence="1">
        <name>pyridoxal 5'-phosphate</name>
        <dbReference type="ChEBI" id="CHEBI:597326"/>
    </cofactor>
</comment>
<dbReference type="PANTHER" id="PTHR32328:SF0">
    <property type="entry name" value="L-SERYL-TRNA(SEC) SELENIUM TRANSFERASE"/>
    <property type="match status" value="1"/>
</dbReference>
<reference evidence="3 4" key="1">
    <citation type="submission" date="2021-03" db="EMBL/GenBank/DDBJ databases">
        <title>Five novel Rahnella species.</title>
        <authorList>
            <person name="Brady C."/>
            <person name="Asselin J."/>
            <person name="Beer S."/>
            <person name="Bruberg M.B."/>
            <person name="Crampton B."/>
            <person name="Venter S."/>
            <person name="Arnold D."/>
            <person name="Denman S."/>
        </authorList>
    </citation>
    <scope>NUCLEOTIDE SEQUENCE [LARGE SCALE GENOMIC DNA]</scope>
    <source>
        <strain evidence="3 4">H11b</strain>
    </source>
</reference>
<dbReference type="InterPro" id="IPR018319">
    <property type="entry name" value="SelA-like"/>
</dbReference>
<name>A0ABS6M0B8_9GAMM</name>
<evidence type="ECO:0000313" key="3">
    <source>
        <dbReference type="EMBL" id="MBU9857782.1"/>
    </source>
</evidence>
<gene>
    <name evidence="3" type="ORF">J1778_21145</name>
</gene>
<dbReference type="Pfam" id="PF03841">
    <property type="entry name" value="SelA"/>
    <property type="match status" value="1"/>
</dbReference>
<accession>A0ABS6M0B8</accession>
<dbReference type="EMBL" id="JAFMOW010000067">
    <property type="protein sequence ID" value="MBU9857782.1"/>
    <property type="molecule type" value="Genomic_DNA"/>
</dbReference>
<evidence type="ECO:0000313" key="4">
    <source>
        <dbReference type="Proteomes" id="UP000734343"/>
    </source>
</evidence>
<sequence length="375" mass="40172">MSSEQSLYEKYDLKQVINASGRMTALGVSTPREEVAAVVNTGLNHYFEMKDLVNKTGAYIAKLLNVENAVVVSCASAGIAQSVAAVIVKDDAWLLENLHTAPLEIPHDIVLPKGHNVNYGAPVGTMVTMGGGKVVEAGYANECSAAQLAACITPRTAAILYIKSHHSVQKSILSVAEAAAVAREHNLPLIVDAAAEEDLTCYYEMGADLVIYSGAKAIEGPTSGLVLGKKQYVEWVKLQSGGIGRAMKVGKEGILGLTQAIESYITLPKTTGQEMVDKMTPFIASLNEINGVTGRVVWDSAGRDIARTEITFDEAVLGWKTKAIVDAMKNGDIAIYFRGYRANEGKIEVDVRSVTPPQLAIVAQRFKQLFSGEKA</sequence>
<protein>
    <submittedName>
        <fullName evidence="3">DgaE family pyridoxal phosphate-dependent ammonia lyase</fullName>
    </submittedName>
</protein>
<dbReference type="PANTHER" id="PTHR32328">
    <property type="entry name" value="L-SERYL-TRNA(SEC) SELENIUM TRANSFERASE"/>
    <property type="match status" value="1"/>
</dbReference>